<proteinExistence type="predicted"/>
<feature type="region of interest" description="Disordered" evidence="1">
    <location>
        <begin position="35"/>
        <end position="54"/>
    </location>
</feature>
<keyword evidence="3" id="KW-1185">Reference proteome</keyword>
<accession>A0A7W9C5M4</accession>
<feature type="compositionally biased region" description="Pro residues" evidence="1">
    <location>
        <begin position="104"/>
        <end position="113"/>
    </location>
</feature>
<dbReference type="Proteomes" id="UP000527324">
    <property type="component" value="Unassembled WGS sequence"/>
</dbReference>
<feature type="region of interest" description="Disordered" evidence="1">
    <location>
        <begin position="94"/>
        <end position="113"/>
    </location>
</feature>
<evidence type="ECO:0000313" key="2">
    <source>
        <dbReference type="EMBL" id="MBB5739462.1"/>
    </source>
</evidence>
<organism evidence="2 3">
    <name type="scientific">Brevundimonas aurantiaca</name>
    <dbReference type="NCBI Taxonomy" id="74316"/>
    <lineage>
        <taxon>Bacteria</taxon>
        <taxon>Pseudomonadati</taxon>
        <taxon>Pseudomonadota</taxon>
        <taxon>Alphaproteobacteria</taxon>
        <taxon>Caulobacterales</taxon>
        <taxon>Caulobacteraceae</taxon>
        <taxon>Brevundimonas</taxon>
    </lineage>
</organism>
<gene>
    <name evidence="2" type="ORF">GGQ93_001164</name>
</gene>
<evidence type="ECO:0000256" key="1">
    <source>
        <dbReference type="SAM" id="MobiDB-lite"/>
    </source>
</evidence>
<sequence>MKIVSSLLLLVGALAVLTLGALGVSAIPAMAEAPCHETGHKAPDPSGKAPDKAPDKAMKAMACCVACVAAPTIPPAARPQTAAAPLRLTAVSPALPSGRRLSPEPGPPRLLIT</sequence>
<name>A0A7W9C5M4_9CAUL</name>
<dbReference type="AlphaFoldDB" id="A0A7W9C5M4"/>
<dbReference type="RefSeq" id="WP_152950118.1">
    <property type="nucleotide sequence ID" value="NZ_CAJFZY010000044.1"/>
</dbReference>
<reference evidence="2 3" key="1">
    <citation type="submission" date="2020-08" db="EMBL/GenBank/DDBJ databases">
        <title>Genomic Encyclopedia of Type Strains, Phase IV (KMG-IV): sequencing the most valuable type-strain genomes for metagenomic binning, comparative biology and taxonomic classification.</title>
        <authorList>
            <person name="Goeker M."/>
        </authorList>
    </citation>
    <scope>NUCLEOTIDE SEQUENCE [LARGE SCALE GENOMIC DNA]</scope>
    <source>
        <strain evidence="2 3">DSM 4731</strain>
    </source>
</reference>
<dbReference type="EMBL" id="JACHOQ010000002">
    <property type="protein sequence ID" value="MBB5739462.1"/>
    <property type="molecule type" value="Genomic_DNA"/>
</dbReference>
<evidence type="ECO:0008006" key="4">
    <source>
        <dbReference type="Google" id="ProtNLM"/>
    </source>
</evidence>
<protein>
    <recommendedName>
        <fullName evidence="4">DUF2946 domain-containing protein</fullName>
    </recommendedName>
</protein>
<evidence type="ECO:0000313" key="3">
    <source>
        <dbReference type="Proteomes" id="UP000527324"/>
    </source>
</evidence>
<comment type="caution">
    <text evidence="2">The sequence shown here is derived from an EMBL/GenBank/DDBJ whole genome shotgun (WGS) entry which is preliminary data.</text>
</comment>